<gene>
    <name evidence="3" type="ORF">QJS10_CPA01g02037</name>
</gene>
<protein>
    <submittedName>
        <fullName evidence="3">Uncharacterized protein</fullName>
    </submittedName>
</protein>
<reference evidence="3" key="2">
    <citation type="submission" date="2023-06" db="EMBL/GenBank/DDBJ databases">
        <authorList>
            <person name="Ma L."/>
            <person name="Liu K.-W."/>
            <person name="Li Z."/>
            <person name="Hsiao Y.-Y."/>
            <person name="Qi Y."/>
            <person name="Fu T."/>
            <person name="Tang G."/>
            <person name="Zhang D."/>
            <person name="Sun W.-H."/>
            <person name="Liu D.-K."/>
            <person name="Li Y."/>
            <person name="Chen G.-Z."/>
            <person name="Liu X.-D."/>
            <person name="Liao X.-Y."/>
            <person name="Jiang Y.-T."/>
            <person name="Yu X."/>
            <person name="Hao Y."/>
            <person name="Huang J."/>
            <person name="Zhao X.-W."/>
            <person name="Ke S."/>
            <person name="Chen Y.-Y."/>
            <person name="Wu W.-L."/>
            <person name="Hsu J.-L."/>
            <person name="Lin Y.-F."/>
            <person name="Huang M.-D."/>
            <person name="Li C.-Y."/>
            <person name="Huang L."/>
            <person name="Wang Z.-W."/>
            <person name="Zhao X."/>
            <person name="Zhong W.-Y."/>
            <person name="Peng D.-H."/>
            <person name="Ahmad S."/>
            <person name="Lan S."/>
            <person name="Zhang J.-S."/>
            <person name="Tsai W.-C."/>
            <person name="Van De Peer Y."/>
            <person name="Liu Z.-J."/>
        </authorList>
    </citation>
    <scope>NUCLEOTIDE SEQUENCE</scope>
    <source>
        <strain evidence="3">CP</strain>
        <tissue evidence="3">Leaves</tissue>
    </source>
</reference>
<sequence>MAPSTKSLSLICLSTLLFMISPHLSLAIRESNFFNNNKAEEEPSPTIVPESRNGYGLYGRHGHEEEEDHHQLVPVTPDRDTRYGSTDFNAQFPSGVYTTGAYERGEYPNERYGMSDMRYLENGRYFYDVSKDNYVDSRSGYGYAGYNNKNKNSNNGYGYSELKEQYGNQGEQGKGNEEEYVP</sequence>
<comment type="caution">
    <text evidence="3">The sequence shown here is derived from an EMBL/GenBank/DDBJ whole genome shotgun (WGS) entry which is preliminary data.</text>
</comment>
<dbReference type="EMBL" id="JAUJYO010000001">
    <property type="protein sequence ID" value="KAK1326591.1"/>
    <property type="molecule type" value="Genomic_DNA"/>
</dbReference>
<organism evidence="3 4">
    <name type="scientific">Acorus calamus</name>
    <name type="common">Sweet flag</name>
    <dbReference type="NCBI Taxonomy" id="4465"/>
    <lineage>
        <taxon>Eukaryota</taxon>
        <taxon>Viridiplantae</taxon>
        <taxon>Streptophyta</taxon>
        <taxon>Embryophyta</taxon>
        <taxon>Tracheophyta</taxon>
        <taxon>Spermatophyta</taxon>
        <taxon>Magnoliopsida</taxon>
        <taxon>Liliopsida</taxon>
        <taxon>Acoraceae</taxon>
        <taxon>Acorus</taxon>
    </lineage>
</organism>
<accession>A0AAV9FLY8</accession>
<evidence type="ECO:0000313" key="4">
    <source>
        <dbReference type="Proteomes" id="UP001180020"/>
    </source>
</evidence>
<keyword evidence="4" id="KW-1185">Reference proteome</keyword>
<name>A0AAV9FLY8_ACOCL</name>
<proteinExistence type="predicted"/>
<evidence type="ECO:0000256" key="2">
    <source>
        <dbReference type="SAM" id="SignalP"/>
    </source>
</evidence>
<keyword evidence="2" id="KW-0732">Signal</keyword>
<dbReference type="AlphaFoldDB" id="A0AAV9FLY8"/>
<reference evidence="3" key="1">
    <citation type="journal article" date="2023" name="Nat. Commun.">
        <title>Diploid and tetraploid genomes of Acorus and the evolution of monocots.</title>
        <authorList>
            <person name="Ma L."/>
            <person name="Liu K.W."/>
            <person name="Li Z."/>
            <person name="Hsiao Y.Y."/>
            <person name="Qi Y."/>
            <person name="Fu T."/>
            <person name="Tang G.D."/>
            <person name="Zhang D."/>
            <person name="Sun W.H."/>
            <person name="Liu D.K."/>
            <person name="Li Y."/>
            <person name="Chen G.Z."/>
            <person name="Liu X.D."/>
            <person name="Liao X.Y."/>
            <person name="Jiang Y.T."/>
            <person name="Yu X."/>
            <person name="Hao Y."/>
            <person name="Huang J."/>
            <person name="Zhao X.W."/>
            <person name="Ke S."/>
            <person name="Chen Y.Y."/>
            <person name="Wu W.L."/>
            <person name="Hsu J.L."/>
            <person name="Lin Y.F."/>
            <person name="Huang M.D."/>
            <person name="Li C.Y."/>
            <person name="Huang L."/>
            <person name="Wang Z.W."/>
            <person name="Zhao X."/>
            <person name="Zhong W.Y."/>
            <person name="Peng D.H."/>
            <person name="Ahmad S."/>
            <person name="Lan S."/>
            <person name="Zhang J.S."/>
            <person name="Tsai W.C."/>
            <person name="Van de Peer Y."/>
            <person name="Liu Z.J."/>
        </authorList>
    </citation>
    <scope>NUCLEOTIDE SEQUENCE</scope>
    <source>
        <strain evidence="3">CP</strain>
    </source>
</reference>
<dbReference type="PANTHER" id="PTHR35274:SF2">
    <property type="entry name" value="E6-LIKE PROTEIN"/>
    <property type="match status" value="1"/>
</dbReference>
<feature type="region of interest" description="Disordered" evidence="1">
    <location>
        <begin position="142"/>
        <end position="182"/>
    </location>
</feature>
<feature type="chain" id="PRO_5043485497" evidence="2">
    <location>
        <begin position="28"/>
        <end position="182"/>
    </location>
</feature>
<dbReference type="Proteomes" id="UP001180020">
    <property type="component" value="Unassembled WGS sequence"/>
</dbReference>
<feature type="signal peptide" evidence="2">
    <location>
        <begin position="1"/>
        <end position="27"/>
    </location>
</feature>
<evidence type="ECO:0000256" key="1">
    <source>
        <dbReference type="SAM" id="MobiDB-lite"/>
    </source>
</evidence>
<evidence type="ECO:0000313" key="3">
    <source>
        <dbReference type="EMBL" id="KAK1326591.1"/>
    </source>
</evidence>
<dbReference type="InterPro" id="IPR040290">
    <property type="entry name" value="Prot_E6-like"/>
</dbReference>
<dbReference type="PANTHER" id="PTHR35274">
    <property type="entry name" value="E6-LIKE PROTEIN"/>
    <property type="match status" value="1"/>
</dbReference>
<feature type="compositionally biased region" description="Low complexity" evidence="1">
    <location>
        <begin position="142"/>
        <end position="171"/>
    </location>
</feature>